<reference evidence="2" key="1">
    <citation type="submission" date="2016-01" db="EMBL/GenBank/DDBJ databases">
        <authorList>
            <person name="Husnik F."/>
        </authorList>
    </citation>
    <scope>NUCLEOTIDE SEQUENCE [LARGE SCALE GENOMIC DNA]</scope>
</reference>
<gene>
    <name evidence="1" type="primary">yggX</name>
    <name evidence="1" type="ORF">PLON_TP00043</name>
</gene>
<dbReference type="GO" id="GO:0005506">
    <property type="term" value="F:iron ion binding"/>
    <property type="evidence" value="ECO:0007669"/>
    <property type="project" value="InterPro"/>
</dbReference>
<sequence length="67" mass="7706">MLKSPTIRARHGVAAFKNSTVRAWSAWAHRQTVLINELRLDLSALRVRQFILQRMQNHLFGVTAQHG</sequence>
<dbReference type="SUPFAM" id="SSF111148">
    <property type="entry name" value="YggX-like"/>
    <property type="match status" value="1"/>
</dbReference>
<dbReference type="AlphaFoldDB" id="A0A143WMR3"/>
<evidence type="ECO:0000313" key="1">
    <source>
        <dbReference type="EMBL" id="CUX76447.1"/>
    </source>
</evidence>
<organism evidence="1 2">
    <name type="scientific">Tremblaya princeps</name>
    <dbReference type="NCBI Taxonomy" id="189385"/>
    <lineage>
        <taxon>Bacteria</taxon>
        <taxon>Pseudomonadati</taxon>
        <taxon>Pseudomonadota</taxon>
        <taxon>Betaproteobacteria</taxon>
        <taxon>Candidatus Tremblayella</taxon>
    </lineage>
</organism>
<accession>A0A143WMR3</accession>
<dbReference type="Pfam" id="PF04362">
    <property type="entry name" value="Iron_traffic"/>
    <property type="match status" value="1"/>
</dbReference>
<keyword evidence="2" id="KW-1185">Reference proteome</keyword>
<name>A0A143WMR3_TREPR</name>
<dbReference type="Gene3D" id="1.10.3880.10">
    <property type="entry name" value="Fe(II) trafficking protein YggX"/>
    <property type="match status" value="1"/>
</dbReference>
<dbReference type="InterPro" id="IPR007457">
    <property type="entry name" value="Fe_traffick_prot_YggX"/>
</dbReference>
<dbReference type="Proteomes" id="UP000075244">
    <property type="component" value="Chromosome I"/>
</dbReference>
<evidence type="ECO:0000313" key="2">
    <source>
        <dbReference type="Proteomes" id="UP000075244"/>
    </source>
</evidence>
<protein>
    <submittedName>
        <fullName evidence="1">Putative Fe(2+)-trafficking protein</fullName>
    </submittedName>
</protein>
<dbReference type="InterPro" id="IPR036766">
    <property type="entry name" value="Fe_traffick_prot_YggX_sf"/>
</dbReference>
<dbReference type="EMBL" id="LN998830">
    <property type="protein sequence ID" value="CUX76447.1"/>
    <property type="molecule type" value="Genomic_DNA"/>
</dbReference>
<proteinExistence type="predicted"/>